<gene>
    <name evidence="7" type="ORF">DB895_13835</name>
</gene>
<accession>A0A2U1JFT5</accession>
<dbReference type="Gene3D" id="3.40.50.170">
    <property type="entry name" value="Formyl transferase, N-terminal domain"/>
    <property type="match status" value="1"/>
</dbReference>
<evidence type="ECO:0000256" key="5">
    <source>
        <dbReference type="SAM" id="Coils"/>
    </source>
</evidence>
<dbReference type="EMBL" id="QCZI01000028">
    <property type="protein sequence ID" value="PWA03895.1"/>
    <property type="molecule type" value="Genomic_DNA"/>
</dbReference>
<dbReference type="InterPro" id="IPR036477">
    <property type="entry name" value="Formyl_transf_N_sf"/>
</dbReference>
<comment type="pathway">
    <text evidence="1">Purine metabolism; IMP biosynthesis via de novo pathway; N(2)-formyl-N(1)-(5-phospho-D-ribosyl)glycinamide from N(1)-(5-phospho-D-ribosyl)glycinamide (10-formyl THF route): step 1/1.</text>
</comment>
<name>A0A2U1JFT5_9FLAO</name>
<protein>
    <recommendedName>
        <fullName evidence="2">phosphoribosylglycinamide formyltransferase 1</fullName>
        <ecNumber evidence="2">2.1.2.2</ecNumber>
    </recommendedName>
</protein>
<comment type="caution">
    <text evidence="7">The sequence shown here is derived from an EMBL/GenBank/DDBJ whole genome shotgun (WGS) entry which is preliminary data.</text>
</comment>
<organism evidence="7 8">
    <name type="scientific">Flavobacterium psychrotolerans</name>
    <dbReference type="NCBI Taxonomy" id="2169410"/>
    <lineage>
        <taxon>Bacteria</taxon>
        <taxon>Pseudomonadati</taxon>
        <taxon>Bacteroidota</taxon>
        <taxon>Flavobacteriia</taxon>
        <taxon>Flavobacteriales</taxon>
        <taxon>Flavobacteriaceae</taxon>
        <taxon>Flavobacterium</taxon>
    </lineage>
</organism>
<feature type="coiled-coil region" evidence="5">
    <location>
        <begin position="47"/>
        <end position="78"/>
    </location>
</feature>
<keyword evidence="8" id="KW-1185">Reference proteome</keyword>
<dbReference type="OrthoDB" id="9802815at2"/>
<dbReference type="SUPFAM" id="SSF53328">
    <property type="entry name" value="Formyltransferase"/>
    <property type="match status" value="1"/>
</dbReference>
<feature type="domain" description="Formyl transferase N-terminal" evidence="6">
    <location>
        <begin position="102"/>
        <end position="215"/>
    </location>
</feature>
<dbReference type="PANTHER" id="PTHR43369:SF2">
    <property type="entry name" value="PHOSPHORIBOSYLGLYCINAMIDE FORMYLTRANSFERASE"/>
    <property type="match status" value="1"/>
</dbReference>
<keyword evidence="5" id="KW-0175">Coiled coil</keyword>
<evidence type="ECO:0000313" key="8">
    <source>
        <dbReference type="Proteomes" id="UP000245449"/>
    </source>
</evidence>
<reference evidence="7 8" key="1">
    <citation type="submission" date="2018-04" db="EMBL/GenBank/DDBJ databases">
        <title>Flavobacterium sp. nov., isolated from glacier ice.</title>
        <authorList>
            <person name="Liu Q."/>
            <person name="Xin Y.-H."/>
        </authorList>
    </citation>
    <scope>NUCLEOTIDE SEQUENCE [LARGE SCALE GENOMIC DNA]</scope>
    <source>
        <strain evidence="7 8">RB1R5</strain>
    </source>
</reference>
<dbReference type="EC" id="2.1.2.2" evidence="2"/>
<evidence type="ECO:0000256" key="4">
    <source>
        <dbReference type="ARBA" id="ARBA00022755"/>
    </source>
</evidence>
<keyword evidence="4" id="KW-0658">Purine biosynthesis</keyword>
<evidence type="ECO:0000256" key="3">
    <source>
        <dbReference type="ARBA" id="ARBA00022679"/>
    </source>
</evidence>
<evidence type="ECO:0000256" key="1">
    <source>
        <dbReference type="ARBA" id="ARBA00005054"/>
    </source>
</evidence>
<dbReference type="AlphaFoldDB" id="A0A2U1JFT5"/>
<evidence type="ECO:0000313" key="7">
    <source>
        <dbReference type="EMBL" id="PWA03895.1"/>
    </source>
</evidence>
<dbReference type="InterPro" id="IPR002376">
    <property type="entry name" value="Formyl_transf_N"/>
</dbReference>
<dbReference type="GO" id="GO:0006189">
    <property type="term" value="P:'de novo' IMP biosynthetic process"/>
    <property type="evidence" value="ECO:0007669"/>
    <property type="project" value="TreeGrafter"/>
</dbReference>
<dbReference type="Proteomes" id="UP000245449">
    <property type="component" value="Unassembled WGS sequence"/>
</dbReference>
<sequence length="282" mass="32051">MICLRAKMKNYLKMNIALFTSNHLRHKYFAAEIAKQLSLKLIVSEEKNNAIQEISTYNEAERELLENHFQKRQASEEQFFGEYQNFPSAIAIEKMEFGTINSQNTLNLLKIHKIDCVLLFGTSIIKADILQKYPDKVINLHLGLSPYYKGSGTNFFPIVNNEFECIGATIHLAIKSVDAGAILHQFRPDNIQDSDDLHAIGNKTIQMAGKIYPKIVQHYLLGKITLQAQNEVEGSKIYRLKDFTPDTIRTANKIIINGGVAEYLENKNQRMASKPIVSNCNE</sequence>
<dbReference type="GO" id="GO:0005829">
    <property type="term" value="C:cytosol"/>
    <property type="evidence" value="ECO:0007669"/>
    <property type="project" value="TreeGrafter"/>
</dbReference>
<keyword evidence="3" id="KW-0808">Transferase</keyword>
<dbReference type="PANTHER" id="PTHR43369">
    <property type="entry name" value="PHOSPHORIBOSYLGLYCINAMIDE FORMYLTRANSFERASE"/>
    <property type="match status" value="1"/>
</dbReference>
<dbReference type="Pfam" id="PF00551">
    <property type="entry name" value="Formyl_trans_N"/>
    <property type="match status" value="1"/>
</dbReference>
<proteinExistence type="predicted"/>
<dbReference type="GO" id="GO:0004644">
    <property type="term" value="F:phosphoribosylglycinamide formyltransferase activity"/>
    <property type="evidence" value="ECO:0007669"/>
    <property type="project" value="UniProtKB-EC"/>
</dbReference>
<evidence type="ECO:0000256" key="2">
    <source>
        <dbReference type="ARBA" id="ARBA00012254"/>
    </source>
</evidence>
<evidence type="ECO:0000259" key="6">
    <source>
        <dbReference type="Pfam" id="PF00551"/>
    </source>
</evidence>